<evidence type="ECO:0000313" key="1">
    <source>
        <dbReference type="Proteomes" id="UP000694863"/>
    </source>
</evidence>
<accession>A0AC55DUJ3</accession>
<evidence type="ECO:0000313" key="2">
    <source>
        <dbReference type="RefSeq" id="XP_045155413.1"/>
    </source>
</evidence>
<name>A0AC55DUJ3_ECHTE</name>
<dbReference type="Proteomes" id="UP000694863">
    <property type="component" value="Unplaced"/>
</dbReference>
<dbReference type="RefSeq" id="XP_045155413.1">
    <property type="nucleotide sequence ID" value="XM_045299478.1"/>
</dbReference>
<gene>
    <name evidence="2" type="primary">LOC101656494</name>
</gene>
<sequence length="785" mass="91312">MCQISGESPKAAVTKGYSHQAQVPMDTLPEWTVPSTPCGWARLTKLLPVLCSLRALCPVLMARWWQMPSYRREKDAEKCLFYRESIAVEFLKFYEKTAQMVWNEFREASWNYVTNITQKNQEEMLHKDIERSQHTLYFGTRARLFNATAFQNPIIRHMLRKVQHMGKAALPAKELREYNKILTYMETMYSMAEVCMQEGPCLYLKPDLEELMATSRDQKELLWAWQGWRDATGRPLRTTFERYVQLSNKAARLNGYRDMGALWRMEYDVENEASDLEHSLEQLFTELQPLYLNLHAYVRRALHRHYGPQTINLRGPIPAHLLGSMWAQSWVNILDLVLPYPKKPLEDVTKIMRDQHWKPQKMFEEAENFYTSLGMLPLPTEFWIKSMLEKPVDGREVVCHASAWDFYNGHDFRIKKCTEVTIEDLLSIFHQMGHIQYFLQYQNLSVMFRAGANPAFEEAVGSVATLSASSHNHLLNIGLLSFQYQDSEDEVNFLMGIALEKVAFIPFSYLVDMYRWRVFDGTIHKHIYNQEWWSFRLKYQGVCPPMSRSEDDFDPGSKYHISASIPYIRYFISLVLQFQFHEALCKASNHVGPLHQCNIYNSKKAGKLLEEALKVGSSQPWPEVLKRLTGESQLSAKALLTYFRPLMNWLVTENVRHGEILGWPEFSCNFEEREKETVSFLGLELDAEQAKIGQWVLLVLSLVMVLTILMLGHRVYKLCNRTTAGDSGVYFLGMLMEPHQAAQGQWILLGLCLILFVCIIGLIIKNFTQHSKKPPWMIAELWSHP</sequence>
<protein>
    <submittedName>
        <fullName evidence="2">Angiotensin-converting enzyme-like protein Ace3</fullName>
    </submittedName>
</protein>
<keyword evidence="1" id="KW-1185">Reference proteome</keyword>
<organism evidence="1 2">
    <name type="scientific">Echinops telfairi</name>
    <name type="common">Lesser hedgehog tenrec</name>
    <dbReference type="NCBI Taxonomy" id="9371"/>
    <lineage>
        <taxon>Eukaryota</taxon>
        <taxon>Metazoa</taxon>
        <taxon>Chordata</taxon>
        <taxon>Craniata</taxon>
        <taxon>Vertebrata</taxon>
        <taxon>Euteleostomi</taxon>
        <taxon>Mammalia</taxon>
        <taxon>Eutheria</taxon>
        <taxon>Afrotheria</taxon>
        <taxon>Tenrecidae</taxon>
        <taxon>Tenrecinae</taxon>
        <taxon>Echinops</taxon>
    </lineage>
</organism>
<reference evidence="2" key="1">
    <citation type="submission" date="2025-08" db="UniProtKB">
        <authorList>
            <consortium name="RefSeq"/>
        </authorList>
    </citation>
    <scope>IDENTIFICATION</scope>
</reference>
<proteinExistence type="predicted"/>